<dbReference type="SUPFAM" id="SSF50118">
    <property type="entry name" value="Cell growth inhibitor/plasmid maintenance toxic component"/>
    <property type="match status" value="1"/>
</dbReference>
<dbReference type="Proteomes" id="UP001055057">
    <property type="component" value="Unassembled WGS sequence"/>
</dbReference>
<sequence length="118" mass="12864">MTRSGEPPYCPDLGDLIFLEFSPHVGTEQGFTRPGLVLTPRAYNGLVGRCFACPVTNRGRGYPYEVALPAGLRIHGFVLADQGKPLSWAEHHARFADVAPETVIEEVKAKIAAFLQLA</sequence>
<dbReference type="Pfam" id="PF02452">
    <property type="entry name" value="PemK_toxin"/>
    <property type="match status" value="1"/>
</dbReference>
<proteinExistence type="predicted"/>
<reference evidence="1" key="2">
    <citation type="submission" date="2021-08" db="EMBL/GenBank/DDBJ databases">
        <authorList>
            <person name="Tani A."/>
            <person name="Ola A."/>
            <person name="Ogura Y."/>
            <person name="Katsura K."/>
            <person name="Hayashi T."/>
        </authorList>
    </citation>
    <scope>NUCLEOTIDE SEQUENCE</scope>
    <source>
        <strain evidence="1">DSM 23632</strain>
    </source>
</reference>
<reference evidence="1" key="1">
    <citation type="journal article" date="2021" name="Front. Microbiol.">
        <title>Comprehensive Comparative Genomics and Phenotyping of Methylobacterium Species.</title>
        <authorList>
            <person name="Alessa O."/>
            <person name="Ogura Y."/>
            <person name="Fujitani Y."/>
            <person name="Takami H."/>
            <person name="Hayashi T."/>
            <person name="Sahin N."/>
            <person name="Tani A."/>
        </authorList>
    </citation>
    <scope>NUCLEOTIDE SEQUENCE</scope>
    <source>
        <strain evidence="1">DSM 23632</strain>
    </source>
</reference>
<keyword evidence="2" id="KW-1185">Reference proteome</keyword>
<name>A0ABQ4U190_9HYPH</name>
<comment type="caution">
    <text evidence="1">The sequence shown here is derived from an EMBL/GenBank/DDBJ whole genome shotgun (WGS) entry which is preliminary data.</text>
</comment>
<dbReference type="EMBL" id="BPRB01000197">
    <property type="protein sequence ID" value="GJE61240.1"/>
    <property type="molecule type" value="Genomic_DNA"/>
</dbReference>
<protein>
    <submittedName>
        <fullName evidence="1">Endoribonuclease toxin MazF</fullName>
    </submittedName>
</protein>
<dbReference type="InterPro" id="IPR011067">
    <property type="entry name" value="Plasmid_toxin/cell-grow_inhib"/>
</dbReference>
<evidence type="ECO:0000313" key="1">
    <source>
        <dbReference type="EMBL" id="GJE61240.1"/>
    </source>
</evidence>
<dbReference type="PANTHER" id="PTHR33988:SF3">
    <property type="entry name" value="ENDORIBONUCLEASE TOXIN CHPB-RELATED"/>
    <property type="match status" value="1"/>
</dbReference>
<dbReference type="PANTHER" id="PTHR33988">
    <property type="entry name" value="ENDORIBONUCLEASE MAZF-RELATED"/>
    <property type="match status" value="1"/>
</dbReference>
<gene>
    <name evidence="1" type="primary">mazF_3</name>
    <name evidence="1" type="ORF">MPOCJGCO_3361</name>
</gene>
<dbReference type="RefSeq" id="WP_238183805.1">
    <property type="nucleotide sequence ID" value="NZ_BPRB01000197.1"/>
</dbReference>
<dbReference type="InterPro" id="IPR003477">
    <property type="entry name" value="PemK-like"/>
</dbReference>
<organism evidence="1 2">
    <name type="scientific">Methylobacterium trifolii</name>
    <dbReference type="NCBI Taxonomy" id="1003092"/>
    <lineage>
        <taxon>Bacteria</taxon>
        <taxon>Pseudomonadati</taxon>
        <taxon>Pseudomonadota</taxon>
        <taxon>Alphaproteobacteria</taxon>
        <taxon>Hyphomicrobiales</taxon>
        <taxon>Methylobacteriaceae</taxon>
        <taxon>Methylobacterium</taxon>
    </lineage>
</organism>
<accession>A0ABQ4U190</accession>
<dbReference type="Gene3D" id="2.30.30.110">
    <property type="match status" value="1"/>
</dbReference>
<evidence type="ECO:0000313" key="2">
    <source>
        <dbReference type="Proteomes" id="UP001055057"/>
    </source>
</evidence>